<dbReference type="FunFam" id="3.40.50.1820:FF:000118">
    <property type="entry name" value="Carboxypeptidase"/>
    <property type="match status" value="1"/>
</dbReference>
<keyword evidence="5 7" id="KW-0378">Hydrolase</keyword>
<dbReference type="PRINTS" id="PR00724">
    <property type="entry name" value="CRBOXYPTASEC"/>
</dbReference>
<keyword evidence="4" id="KW-0732">Signal</keyword>
<keyword evidence="9" id="KW-1185">Reference proteome</keyword>
<dbReference type="EMBL" id="ML991907">
    <property type="protein sequence ID" value="KAF2228602.1"/>
    <property type="molecule type" value="Genomic_DNA"/>
</dbReference>
<evidence type="ECO:0000256" key="5">
    <source>
        <dbReference type="ARBA" id="ARBA00022801"/>
    </source>
</evidence>
<dbReference type="Gene3D" id="3.40.50.1820">
    <property type="entry name" value="alpha/beta hydrolase"/>
    <property type="match status" value="1"/>
</dbReference>
<dbReference type="Proteomes" id="UP000800092">
    <property type="component" value="Unassembled WGS sequence"/>
</dbReference>
<keyword evidence="2 7" id="KW-0121">Carboxypeptidase</keyword>
<evidence type="ECO:0000256" key="6">
    <source>
        <dbReference type="ARBA" id="ARBA00023180"/>
    </source>
</evidence>
<dbReference type="Pfam" id="PF00450">
    <property type="entry name" value="Peptidase_S10"/>
    <property type="match status" value="1"/>
</dbReference>
<evidence type="ECO:0000256" key="4">
    <source>
        <dbReference type="ARBA" id="ARBA00022729"/>
    </source>
</evidence>
<dbReference type="PANTHER" id="PTHR11802:SF479">
    <property type="entry name" value="CARBOXYPEPTIDASE"/>
    <property type="match status" value="1"/>
</dbReference>
<name>A0A6A6GS74_VIRVR</name>
<dbReference type="PROSITE" id="PS00560">
    <property type="entry name" value="CARBOXYPEPT_SER_HIS"/>
    <property type="match status" value="1"/>
</dbReference>
<dbReference type="GO" id="GO:0004185">
    <property type="term" value="F:serine-type carboxypeptidase activity"/>
    <property type="evidence" value="ECO:0007669"/>
    <property type="project" value="UniProtKB-UniRule"/>
</dbReference>
<evidence type="ECO:0000256" key="3">
    <source>
        <dbReference type="ARBA" id="ARBA00022670"/>
    </source>
</evidence>
<dbReference type="PROSITE" id="PS00131">
    <property type="entry name" value="CARBOXYPEPT_SER_SER"/>
    <property type="match status" value="1"/>
</dbReference>
<comment type="similarity">
    <text evidence="1 7">Belongs to the peptidase S10 family.</text>
</comment>
<sequence length="508" mass="57054">MAQRARAFQERTVGLTAKSEIYARSNSSYRFYNEKTAEYFVHSLPSIDYDVGEMYSGQIQIGNDSSRNMFFVFEPTIGEPVDEVTIWFNGGPGCSSLEAFLQENGRFIWGWGMYSAVENPYTWVNLTNVLWVEYPVGLGFSTGSVTATSEEETAQDFLGFFENFLDTFGITNFKIYVTGESYAGRYVPYVSAAMLDRNDTSKFDLSGALMYDPVIGQYEYVGQVVPTVPYVQNHANFFNLNDTLMAELALAHEACGYANYTNYFLTFPPPAQQPVLNTLYSTANISGVNCDVWNLVYEAASQPNPCFNVYEISTMCPIQSDPLAYPGDLEYQYPGMGGIYFNRTDVKMAMHAPLNVSWSECSGPVFKGDGGVYELGDYSLDPIQKVLPQVIEATNRVLVANGDYDMEIITNGTLLSIQNMTWNGKLGFQTKPTTPIDIQLPDLQYQAVFDASGMSGYDGPRQGIMGTQHFERGLMWAETYQSGHMQPQFQPRSSYRHLQWLLGRIEEL</sequence>
<dbReference type="AlphaFoldDB" id="A0A6A6GS74"/>
<dbReference type="OrthoDB" id="443318at2759"/>
<keyword evidence="6" id="KW-0325">Glycoprotein</keyword>
<organism evidence="8 9">
    <name type="scientific">Viridothelium virens</name>
    <name type="common">Speckled blister lichen</name>
    <name type="synonym">Trypethelium virens</name>
    <dbReference type="NCBI Taxonomy" id="1048519"/>
    <lineage>
        <taxon>Eukaryota</taxon>
        <taxon>Fungi</taxon>
        <taxon>Dikarya</taxon>
        <taxon>Ascomycota</taxon>
        <taxon>Pezizomycotina</taxon>
        <taxon>Dothideomycetes</taxon>
        <taxon>Dothideomycetes incertae sedis</taxon>
        <taxon>Trypetheliales</taxon>
        <taxon>Trypetheliaceae</taxon>
        <taxon>Viridothelium</taxon>
    </lineage>
</organism>
<evidence type="ECO:0000256" key="7">
    <source>
        <dbReference type="RuleBase" id="RU361156"/>
    </source>
</evidence>
<dbReference type="InterPro" id="IPR001563">
    <property type="entry name" value="Peptidase_S10"/>
</dbReference>
<gene>
    <name evidence="8" type="ORF">EV356DRAFT_537959</name>
</gene>
<evidence type="ECO:0000313" key="8">
    <source>
        <dbReference type="EMBL" id="KAF2228602.1"/>
    </source>
</evidence>
<evidence type="ECO:0000256" key="1">
    <source>
        <dbReference type="ARBA" id="ARBA00009431"/>
    </source>
</evidence>
<dbReference type="EC" id="3.4.16.-" evidence="7"/>
<dbReference type="InterPro" id="IPR029058">
    <property type="entry name" value="AB_hydrolase_fold"/>
</dbReference>
<dbReference type="PANTHER" id="PTHR11802">
    <property type="entry name" value="SERINE PROTEASE FAMILY S10 SERINE CARBOXYPEPTIDASE"/>
    <property type="match status" value="1"/>
</dbReference>
<keyword evidence="3 7" id="KW-0645">Protease</keyword>
<protein>
    <recommendedName>
        <fullName evidence="7">Carboxypeptidase</fullName>
        <ecNumber evidence="7">3.4.16.-</ecNumber>
    </recommendedName>
</protein>
<reference evidence="8" key="1">
    <citation type="journal article" date="2020" name="Stud. Mycol.">
        <title>101 Dothideomycetes genomes: a test case for predicting lifestyles and emergence of pathogens.</title>
        <authorList>
            <person name="Haridas S."/>
            <person name="Albert R."/>
            <person name="Binder M."/>
            <person name="Bloem J."/>
            <person name="Labutti K."/>
            <person name="Salamov A."/>
            <person name="Andreopoulos B."/>
            <person name="Baker S."/>
            <person name="Barry K."/>
            <person name="Bills G."/>
            <person name="Bluhm B."/>
            <person name="Cannon C."/>
            <person name="Castanera R."/>
            <person name="Culley D."/>
            <person name="Daum C."/>
            <person name="Ezra D."/>
            <person name="Gonzalez J."/>
            <person name="Henrissat B."/>
            <person name="Kuo A."/>
            <person name="Liang C."/>
            <person name="Lipzen A."/>
            <person name="Lutzoni F."/>
            <person name="Magnuson J."/>
            <person name="Mondo S."/>
            <person name="Nolan M."/>
            <person name="Ohm R."/>
            <person name="Pangilinan J."/>
            <person name="Park H.-J."/>
            <person name="Ramirez L."/>
            <person name="Alfaro M."/>
            <person name="Sun H."/>
            <person name="Tritt A."/>
            <person name="Yoshinaga Y."/>
            <person name="Zwiers L.-H."/>
            <person name="Turgeon B."/>
            <person name="Goodwin S."/>
            <person name="Spatafora J."/>
            <person name="Crous P."/>
            <person name="Grigoriev I."/>
        </authorList>
    </citation>
    <scope>NUCLEOTIDE SEQUENCE</scope>
    <source>
        <strain evidence="8">Tuck. ex Michener</strain>
    </source>
</reference>
<accession>A0A6A6GS74</accession>
<dbReference type="GO" id="GO:0006508">
    <property type="term" value="P:proteolysis"/>
    <property type="evidence" value="ECO:0007669"/>
    <property type="project" value="UniProtKB-KW"/>
</dbReference>
<dbReference type="InterPro" id="IPR018202">
    <property type="entry name" value="Ser_caboxypep_ser_AS"/>
</dbReference>
<evidence type="ECO:0000256" key="2">
    <source>
        <dbReference type="ARBA" id="ARBA00022645"/>
    </source>
</evidence>
<dbReference type="SUPFAM" id="SSF53474">
    <property type="entry name" value="alpha/beta-Hydrolases"/>
    <property type="match status" value="1"/>
</dbReference>
<evidence type="ECO:0000313" key="9">
    <source>
        <dbReference type="Proteomes" id="UP000800092"/>
    </source>
</evidence>
<proteinExistence type="inferred from homology"/>
<dbReference type="InterPro" id="IPR033124">
    <property type="entry name" value="Ser_caboxypep_his_AS"/>
</dbReference>